<protein>
    <submittedName>
        <fullName evidence="2">Uncharacterized protein</fullName>
    </submittedName>
</protein>
<feature type="compositionally biased region" description="Basic and acidic residues" evidence="1">
    <location>
        <begin position="362"/>
        <end position="375"/>
    </location>
</feature>
<dbReference type="Proteomes" id="UP000268162">
    <property type="component" value="Unassembled WGS sequence"/>
</dbReference>
<evidence type="ECO:0000313" key="3">
    <source>
        <dbReference type="Proteomes" id="UP000268162"/>
    </source>
</evidence>
<reference evidence="3" key="1">
    <citation type="journal article" date="2018" name="Nat. Microbiol.">
        <title>Leveraging single-cell genomics to expand the fungal tree of life.</title>
        <authorList>
            <person name="Ahrendt S.R."/>
            <person name="Quandt C.A."/>
            <person name="Ciobanu D."/>
            <person name="Clum A."/>
            <person name="Salamov A."/>
            <person name="Andreopoulos B."/>
            <person name="Cheng J.F."/>
            <person name="Woyke T."/>
            <person name="Pelin A."/>
            <person name="Henrissat B."/>
            <person name="Reynolds N.K."/>
            <person name="Benny G.L."/>
            <person name="Smith M.E."/>
            <person name="James T.Y."/>
            <person name="Grigoriev I.V."/>
        </authorList>
    </citation>
    <scope>NUCLEOTIDE SEQUENCE [LARGE SCALE GENOMIC DNA]</scope>
    <source>
        <strain evidence="3">RSA 468</strain>
    </source>
</reference>
<keyword evidence="3" id="KW-1185">Reference proteome</keyword>
<feature type="compositionally biased region" description="Low complexity" evidence="1">
    <location>
        <begin position="178"/>
        <end position="192"/>
    </location>
</feature>
<feature type="compositionally biased region" description="Low complexity" evidence="1">
    <location>
        <begin position="209"/>
        <end position="221"/>
    </location>
</feature>
<feature type="compositionally biased region" description="Pro residues" evidence="1">
    <location>
        <begin position="258"/>
        <end position="268"/>
    </location>
</feature>
<feature type="compositionally biased region" description="Acidic residues" evidence="1">
    <location>
        <begin position="340"/>
        <end position="361"/>
    </location>
</feature>
<name>A0A4P9ZNK7_9FUNG</name>
<evidence type="ECO:0000313" key="2">
    <source>
        <dbReference type="EMBL" id="RKP34191.1"/>
    </source>
</evidence>
<feature type="compositionally biased region" description="Pro residues" evidence="1">
    <location>
        <begin position="644"/>
        <end position="658"/>
    </location>
</feature>
<feature type="compositionally biased region" description="Low complexity" evidence="1">
    <location>
        <begin position="522"/>
        <end position="533"/>
    </location>
</feature>
<feature type="region of interest" description="Disordered" evidence="1">
    <location>
        <begin position="435"/>
        <end position="706"/>
    </location>
</feature>
<feature type="compositionally biased region" description="Basic residues" evidence="1">
    <location>
        <begin position="696"/>
        <end position="706"/>
    </location>
</feature>
<feature type="compositionally biased region" description="Acidic residues" evidence="1">
    <location>
        <begin position="450"/>
        <end position="465"/>
    </location>
</feature>
<organism evidence="2 3">
    <name type="scientific">Dimargaris cristalligena</name>
    <dbReference type="NCBI Taxonomy" id="215637"/>
    <lineage>
        <taxon>Eukaryota</taxon>
        <taxon>Fungi</taxon>
        <taxon>Fungi incertae sedis</taxon>
        <taxon>Zoopagomycota</taxon>
        <taxon>Kickxellomycotina</taxon>
        <taxon>Dimargaritomycetes</taxon>
        <taxon>Dimargaritales</taxon>
        <taxon>Dimargaritaceae</taxon>
        <taxon>Dimargaris</taxon>
    </lineage>
</organism>
<feature type="region of interest" description="Disordered" evidence="1">
    <location>
        <begin position="84"/>
        <end position="422"/>
    </location>
</feature>
<feature type="compositionally biased region" description="Basic and acidic residues" evidence="1">
    <location>
        <begin position="322"/>
        <end position="339"/>
    </location>
</feature>
<evidence type="ECO:0000256" key="1">
    <source>
        <dbReference type="SAM" id="MobiDB-lite"/>
    </source>
</evidence>
<feature type="compositionally biased region" description="Pro residues" evidence="1">
    <location>
        <begin position="494"/>
        <end position="521"/>
    </location>
</feature>
<feature type="compositionally biased region" description="Basic and acidic residues" evidence="1">
    <location>
        <begin position="538"/>
        <end position="550"/>
    </location>
</feature>
<feature type="compositionally biased region" description="Pro residues" evidence="1">
    <location>
        <begin position="148"/>
        <end position="159"/>
    </location>
</feature>
<dbReference type="AlphaFoldDB" id="A0A4P9ZNK7"/>
<feature type="compositionally biased region" description="Low complexity" evidence="1">
    <location>
        <begin position="582"/>
        <end position="626"/>
    </location>
</feature>
<feature type="compositionally biased region" description="Polar residues" evidence="1">
    <location>
        <begin position="233"/>
        <end position="243"/>
    </location>
</feature>
<feature type="compositionally biased region" description="Polar residues" evidence="1">
    <location>
        <begin position="554"/>
        <end position="567"/>
    </location>
</feature>
<feature type="compositionally biased region" description="Polar residues" evidence="1">
    <location>
        <begin position="481"/>
        <end position="493"/>
    </location>
</feature>
<accession>A0A4P9ZNK7</accession>
<proteinExistence type="predicted"/>
<feature type="compositionally biased region" description="Basic and acidic residues" evidence="1">
    <location>
        <begin position="1"/>
        <end position="11"/>
    </location>
</feature>
<feature type="region of interest" description="Disordered" evidence="1">
    <location>
        <begin position="1"/>
        <end position="52"/>
    </location>
</feature>
<gene>
    <name evidence="2" type="ORF">BJ085DRAFT_35733</name>
</gene>
<sequence length="706" mass="75158">MERTRSFEPPKGRKPGGLWSNAFSKVKSGFGPRDGDQSPLGPISMPSDPIHLSSYIGGKIENFATPTALQGTPALFPVARKLSAPPESTYTPAPPPAYPRPLTSSGPPRGHPPPMSPIAETEPQSPPSHMVDSHYQAYPSSAARRVPRPGPPTADPAPTPTAATNGGYPAPPNDRPSQDSSSSPEPSETSLPSDKRISTGLVRRGTKASGLRSVSSSSTSSQAAPDTGVAIPQRSSSNHQSIPSAAGPHHPHGQRRPPNQPAPGPHGSPHPGAARLPPPQSPSHGHGAGPQPPSTNDQAPSPAPNWMLADDEARRNAARQYLRAELHGRPEPKHQHVDDFSDENDSFSDSDDPDDNDDDLDDAGRELKRLTEKNTDFNGEVNNFRAESGIVSILRRTAKNVNRLRGGSDASLNSNSPVEKPRAALRLRVSFASSERVIGEGAGWGSSDEYTGDEDYEGESQDEADQGPASSDTWKPPPSQGYYQMQQVAISNSGPPPLQSVQPKAPPPPAQQPATPPPLNQQPPLSNPNGSPPANHSSPDRELDLHRQQELAKTANQLLGGASSNRQIPGFVPPGQRHLFLQNQNHTNNNNNQSPNQIPNPSQGQNQNQNHNQGPNKSQSQTTTTQPAPPAEKTGVSPSREEAPPPVSATSPPRPPVGPTDVYFDKQLPAVPPMVKAQQAELVTEDDSPPTSPKVRPVHRGRSWRG</sequence>
<dbReference type="EMBL" id="ML003316">
    <property type="protein sequence ID" value="RKP34191.1"/>
    <property type="molecule type" value="Genomic_DNA"/>
</dbReference>